<proteinExistence type="inferred from homology"/>
<evidence type="ECO:0000256" key="4">
    <source>
        <dbReference type="ARBA" id="ARBA00022989"/>
    </source>
</evidence>
<evidence type="ECO:0000256" key="1">
    <source>
        <dbReference type="ARBA" id="ARBA00004370"/>
    </source>
</evidence>
<comment type="similarity">
    <text evidence="2">Belongs to the UPF0496 family.</text>
</comment>
<sequence>MDPITSAGSTPLNVEDEYNANLRTQSYMDLYTMVHPNKNLGQDQNQNNKANENQDQNLNPSPNQNIHLSPVPSGFFKNLPQFVISPSQETLRSLQLSSILVEFFETTMDACAACSVILASLDRARRHHRYIRLLLLRLSEVDARQLQNRPGQAVFTELEKRVEIDNPLSSQNLSLFHSAHSRYHPLVSSLAAAHRKILRKARFIRVAKKISIMIIFKCIAKKIDHNERAEVQMDMAVKGAYIVERDFDTISRMVQRAHDEIEHGRNVVRMVLEERERQLVREVTREVVEGEEEVMEQLEELEEHVYLCMITINRSRRLVAQEIEGRTKMMI</sequence>
<dbReference type="Proteomes" id="UP000623129">
    <property type="component" value="Unassembled WGS sequence"/>
</dbReference>
<keyword evidence="3" id="KW-0812">Transmembrane</keyword>
<evidence type="ECO:0000313" key="7">
    <source>
        <dbReference type="EMBL" id="KAF3332228.1"/>
    </source>
</evidence>
<organism evidence="7 8">
    <name type="scientific">Carex littledalei</name>
    <dbReference type="NCBI Taxonomy" id="544730"/>
    <lineage>
        <taxon>Eukaryota</taxon>
        <taxon>Viridiplantae</taxon>
        <taxon>Streptophyta</taxon>
        <taxon>Embryophyta</taxon>
        <taxon>Tracheophyta</taxon>
        <taxon>Spermatophyta</taxon>
        <taxon>Magnoliopsida</taxon>
        <taxon>Liliopsida</taxon>
        <taxon>Poales</taxon>
        <taxon>Cyperaceae</taxon>
        <taxon>Cyperoideae</taxon>
        <taxon>Cariceae</taxon>
        <taxon>Carex</taxon>
        <taxon>Carex subgen. Euthyceras</taxon>
    </lineage>
</organism>
<protein>
    <submittedName>
        <fullName evidence="7">Uncharacterized protein</fullName>
    </submittedName>
</protein>
<dbReference type="InterPro" id="IPR007749">
    <property type="entry name" value="DUF677"/>
</dbReference>
<keyword evidence="4" id="KW-1133">Transmembrane helix</keyword>
<dbReference type="AlphaFoldDB" id="A0A833RBE5"/>
<dbReference type="PANTHER" id="PTHR31113:SF20">
    <property type="entry name" value="UPF0496 PROTEIN 2-RELATED"/>
    <property type="match status" value="1"/>
</dbReference>
<feature type="region of interest" description="Disordered" evidence="6">
    <location>
        <begin position="37"/>
        <end position="66"/>
    </location>
</feature>
<comment type="subcellular location">
    <subcellularLocation>
        <location evidence="1">Membrane</location>
    </subcellularLocation>
</comment>
<feature type="compositionally biased region" description="Polar residues" evidence="6">
    <location>
        <begin position="39"/>
        <end position="66"/>
    </location>
</feature>
<reference evidence="7" key="1">
    <citation type="submission" date="2020-01" db="EMBL/GenBank/DDBJ databases">
        <title>Genome sequence of Kobresia littledalei, the first chromosome-level genome in the family Cyperaceae.</title>
        <authorList>
            <person name="Qu G."/>
        </authorList>
    </citation>
    <scope>NUCLEOTIDE SEQUENCE</scope>
    <source>
        <strain evidence="7">C.B.Clarke</strain>
        <tissue evidence="7">Leaf</tissue>
    </source>
</reference>
<dbReference type="GO" id="GO:0016020">
    <property type="term" value="C:membrane"/>
    <property type="evidence" value="ECO:0007669"/>
    <property type="project" value="UniProtKB-SubCell"/>
</dbReference>
<dbReference type="PANTHER" id="PTHR31113">
    <property type="entry name" value="UPF0496 PROTEIN 3-RELATED"/>
    <property type="match status" value="1"/>
</dbReference>
<evidence type="ECO:0000256" key="6">
    <source>
        <dbReference type="SAM" id="MobiDB-lite"/>
    </source>
</evidence>
<dbReference type="EMBL" id="SWLB01000011">
    <property type="protein sequence ID" value="KAF3332228.1"/>
    <property type="molecule type" value="Genomic_DNA"/>
</dbReference>
<name>A0A833RBE5_9POAL</name>
<accession>A0A833RBE5</accession>
<evidence type="ECO:0000313" key="8">
    <source>
        <dbReference type="Proteomes" id="UP000623129"/>
    </source>
</evidence>
<keyword evidence="8" id="KW-1185">Reference proteome</keyword>
<dbReference type="OrthoDB" id="776561at2759"/>
<evidence type="ECO:0000256" key="2">
    <source>
        <dbReference type="ARBA" id="ARBA00009074"/>
    </source>
</evidence>
<evidence type="ECO:0000256" key="5">
    <source>
        <dbReference type="ARBA" id="ARBA00023136"/>
    </source>
</evidence>
<evidence type="ECO:0000256" key="3">
    <source>
        <dbReference type="ARBA" id="ARBA00022692"/>
    </source>
</evidence>
<gene>
    <name evidence="7" type="ORF">FCM35_KLT01805</name>
</gene>
<keyword evidence="5" id="KW-0472">Membrane</keyword>
<comment type="caution">
    <text evidence="7">The sequence shown here is derived from an EMBL/GenBank/DDBJ whole genome shotgun (WGS) entry which is preliminary data.</text>
</comment>